<feature type="transmembrane region" description="Helical" evidence="1">
    <location>
        <begin position="12"/>
        <end position="35"/>
    </location>
</feature>
<dbReference type="AlphaFoldDB" id="A0A4V6WMQ7"/>
<dbReference type="OrthoDB" id="5894408at2"/>
<evidence type="ECO:0000256" key="1">
    <source>
        <dbReference type="SAM" id="Phobius"/>
    </source>
</evidence>
<dbReference type="InterPro" id="IPR050706">
    <property type="entry name" value="Cyclic-di-GMP_PDE-like"/>
</dbReference>
<name>A0A4V6WMQ7_9GAMM</name>
<dbReference type="CDD" id="cd01948">
    <property type="entry name" value="EAL"/>
    <property type="match status" value="1"/>
</dbReference>
<dbReference type="Pfam" id="PF00563">
    <property type="entry name" value="EAL"/>
    <property type="match status" value="1"/>
</dbReference>
<feature type="transmembrane region" description="Helical" evidence="1">
    <location>
        <begin position="135"/>
        <end position="156"/>
    </location>
</feature>
<dbReference type="RefSeq" id="WP_136850533.1">
    <property type="nucleotide sequence ID" value="NZ_SWCI01000001.1"/>
</dbReference>
<dbReference type="EMBL" id="SWCI01000001">
    <property type="protein sequence ID" value="TKB51201.1"/>
    <property type="molecule type" value="Genomic_DNA"/>
</dbReference>
<proteinExistence type="predicted"/>
<keyword evidence="5" id="KW-1185">Reference proteome</keyword>
<protein>
    <submittedName>
        <fullName evidence="4">EAL domain-containing protein</fullName>
    </submittedName>
</protein>
<feature type="domain" description="EAL" evidence="2">
    <location>
        <begin position="391"/>
        <end position="637"/>
    </location>
</feature>
<feature type="domain" description="GGDEF" evidence="3">
    <location>
        <begin position="251"/>
        <end position="380"/>
    </location>
</feature>
<reference evidence="4 5" key="1">
    <citation type="submission" date="2019-04" db="EMBL/GenBank/DDBJ databases">
        <authorList>
            <person name="Hwang J.C."/>
        </authorList>
    </citation>
    <scope>NUCLEOTIDE SEQUENCE [LARGE SCALE GENOMIC DNA]</scope>
    <source>
        <strain evidence="4 5">IMCC35001</strain>
    </source>
</reference>
<keyword evidence="1" id="KW-0812">Transmembrane</keyword>
<dbReference type="PROSITE" id="PS50887">
    <property type="entry name" value="GGDEF"/>
    <property type="match status" value="1"/>
</dbReference>
<dbReference type="GO" id="GO:0071111">
    <property type="term" value="F:cyclic-guanylate-specific phosphodiesterase activity"/>
    <property type="evidence" value="ECO:0007669"/>
    <property type="project" value="InterPro"/>
</dbReference>
<evidence type="ECO:0000259" key="2">
    <source>
        <dbReference type="PROSITE" id="PS50883"/>
    </source>
</evidence>
<keyword evidence="1" id="KW-1133">Transmembrane helix</keyword>
<organism evidence="4 5">
    <name type="scientific">Ferrimonas sediminicola</name>
    <dbReference type="NCBI Taxonomy" id="2569538"/>
    <lineage>
        <taxon>Bacteria</taxon>
        <taxon>Pseudomonadati</taxon>
        <taxon>Pseudomonadota</taxon>
        <taxon>Gammaproteobacteria</taxon>
        <taxon>Alteromonadales</taxon>
        <taxon>Ferrimonadaceae</taxon>
        <taxon>Ferrimonas</taxon>
    </lineage>
</organism>
<evidence type="ECO:0000259" key="3">
    <source>
        <dbReference type="PROSITE" id="PS50887"/>
    </source>
</evidence>
<dbReference type="InterPro" id="IPR001633">
    <property type="entry name" value="EAL_dom"/>
</dbReference>
<dbReference type="SMART" id="SM00052">
    <property type="entry name" value="EAL"/>
    <property type="match status" value="1"/>
</dbReference>
<keyword evidence="1" id="KW-0472">Membrane</keyword>
<dbReference type="InterPro" id="IPR035919">
    <property type="entry name" value="EAL_sf"/>
</dbReference>
<dbReference type="SUPFAM" id="SSF141868">
    <property type="entry name" value="EAL domain-like"/>
    <property type="match status" value="1"/>
</dbReference>
<evidence type="ECO:0000313" key="4">
    <source>
        <dbReference type="EMBL" id="TKB51201.1"/>
    </source>
</evidence>
<dbReference type="PANTHER" id="PTHR33121:SF32">
    <property type="entry name" value="RNASE E SPECIFICITY FACTOR CSRD"/>
    <property type="match status" value="1"/>
</dbReference>
<dbReference type="Proteomes" id="UP000305674">
    <property type="component" value="Unassembled WGS sequence"/>
</dbReference>
<dbReference type="PANTHER" id="PTHR33121">
    <property type="entry name" value="CYCLIC DI-GMP PHOSPHODIESTERASE PDEF"/>
    <property type="match status" value="1"/>
</dbReference>
<dbReference type="SMART" id="SM00267">
    <property type="entry name" value="GGDEF"/>
    <property type="match status" value="1"/>
</dbReference>
<gene>
    <name evidence="4" type="ORF">FCL40_01190</name>
</gene>
<dbReference type="Gene3D" id="3.20.20.450">
    <property type="entry name" value="EAL domain"/>
    <property type="match status" value="1"/>
</dbReference>
<sequence length="637" mass="72349">MTTTREQTQRLLSFWVASLSIVVFALMISAWTAAFSHANRNQQQNVEALAATMERQFFRNADLSALDRWLPDLLLSYEFSRLRLESDGNDLYQWQAPYPLQRHQSHFEVRLSNDVTMNVVMPAPQILMGFSAREWVVIGAGLLSSLAMVLIGYFWLTREMNGVELLAARSRRILDGEWSAARERSRSERPISTAKALGLLHKVWQEEKAAKRKLDHFIRTNTFLDAELGIGNRSFFDHRLQAQAEGGVITQQGMVALFQFTGLEGLPVQERKPVKRQFIELARPIIAEHFDTVFANLNSLELALLVPQVPLKECEGLVSKLMKCVEMITLPKCVYRDELLYIGVAYYNRGDTPDQVLSEAEMALKAALLQGESGWFMYDKGAVDRELAQGSVRWRSMIENALARDGLVLFMAPVLTQSGELAHLEVFSRLRSPQGELLRATLYRTMAWRCGLIPQIELRLVEIALRKLRDHDWPVRVSVNISAESLLHERFIKRLKMLLASYSSRRQQLILEINERELVAQSDKLEQPLSQLKSVDCLLAVDGVGQSVEELDYVERFGVDLIKLHNSLAQKVHLRPENQLYIGSVVKSLAQSNVIILAEGVEFEEERQRLAELDVVGYQGALAGKASDDLEALKRVF</sequence>
<dbReference type="Gene3D" id="3.30.70.270">
    <property type="match status" value="1"/>
</dbReference>
<dbReference type="InterPro" id="IPR000160">
    <property type="entry name" value="GGDEF_dom"/>
</dbReference>
<accession>A0A4V6WMQ7</accession>
<comment type="caution">
    <text evidence="4">The sequence shown here is derived from an EMBL/GenBank/DDBJ whole genome shotgun (WGS) entry which is preliminary data.</text>
</comment>
<dbReference type="InterPro" id="IPR043128">
    <property type="entry name" value="Rev_trsase/Diguanyl_cyclase"/>
</dbReference>
<evidence type="ECO:0000313" key="5">
    <source>
        <dbReference type="Proteomes" id="UP000305674"/>
    </source>
</evidence>
<dbReference type="PROSITE" id="PS50883">
    <property type="entry name" value="EAL"/>
    <property type="match status" value="1"/>
</dbReference>